<evidence type="ECO:0000256" key="1">
    <source>
        <dbReference type="ARBA" id="ARBA00004651"/>
    </source>
</evidence>
<feature type="binding site" description="axial binding residue" evidence="14">
    <location>
        <position position="9"/>
    </location>
    <ligand>
        <name>heme</name>
        <dbReference type="ChEBI" id="CHEBI:30413"/>
    </ligand>
    <ligandPart>
        <name>Fe</name>
        <dbReference type="ChEBI" id="CHEBI:18248"/>
    </ligandPart>
</feature>
<evidence type="ECO:0000256" key="2">
    <source>
        <dbReference type="ARBA" id="ARBA00005073"/>
    </source>
</evidence>
<dbReference type="PANTHER" id="PTHR40255:SF1">
    <property type="entry name" value="PROTOPORPHYRINOGEN IX OXIDASE"/>
    <property type="match status" value="1"/>
</dbReference>
<feature type="transmembrane region" description="Helical" evidence="14">
    <location>
        <begin position="50"/>
        <end position="75"/>
    </location>
</feature>
<dbReference type="RefSeq" id="WP_197310860.1">
    <property type="nucleotide sequence ID" value="NZ_JADZLT010000049.1"/>
</dbReference>
<dbReference type="AlphaFoldDB" id="A0A931I1X5"/>
<dbReference type="EMBL" id="JADZLT010000049">
    <property type="protein sequence ID" value="MBH0237785.1"/>
    <property type="molecule type" value="Genomic_DNA"/>
</dbReference>
<evidence type="ECO:0000256" key="11">
    <source>
        <dbReference type="ARBA" id="ARBA00023004"/>
    </source>
</evidence>
<evidence type="ECO:0000256" key="3">
    <source>
        <dbReference type="ARBA" id="ARBA00006501"/>
    </source>
</evidence>
<keyword evidence="12 14" id="KW-0472">Membrane</keyword>
<comment type="similarity">
    <text evidence="3 14 15">Belongs to the HemJ family.</text>
</comment>
<keyword evidence="10 14" id="KW-0560">Oxidoreductase</keyword>
<comment type="pathway">
    <text evidence="2 14 15">Porphyrin-containing compound metabolism; protoporphyrin-IX biosynthesis; protoporphyrin-IX from protoporphyrinogen-IX: step 1/1.</text>
</comment>
<evidence type="ECO:0000256" key="14">
    <source>
        <dbReference type="HAMAP-Rule" id="MF_02239"/>
    </source>
</evidence>
<evidence type="ECO:0000256" key="9">
    <source>
        <dbReference type="ARBA" id="ARBA00022989"/>
    </source>
</evidence>
<evidence type="ECO:0000256" key="8">
    <source>
        <dbReference type="ARBA" id="ARBA00022723"/>
    </source>
</evidence>
<evidence type="ECO:0000256" key="10">
    <source>
        <dbReference type="ARBA" id="ARBA00023002"/>
    </source>
</evidence>
<protein>
    <recommendedName>
        <fullName evidence="4 14">Protoporphyrinogen IX oxidase</fullName>
        <shortName evidence="14">PPO</shortName>
        <ecNumber evidence="14 15">1.3.99.-</ecNumber>
    </recommendedName>
</protein>
<evidence type="ECO:0000313" key="16">
    <source>
        <dbReference type="EMBL" id="MBH0237785.1"/>
    </source>
</evidence>
<gene>
    <name evidence="16" type="primary">hemJ</name>
    <name evidence="16" type="ORF">I5731_08130</name>
</gene>
<dbReference type="GO" id="GO:0070818">
    <property type="term" value="F:protoporphyrinogen oxidase activity"/>
    <property type="evidence" value="ECO:0007669"/>
    <property type="project" value="UniProtKB-UniRule"/>
</dbReference>
<accession>A0A931I1X5</accession>
<evidence type="ECO:0000256" key="7">
    <source>
        <dbReference type="ARBA" id="ARBA00022692"/>
    </source>
</evidence>
<dbReference type="Pfam" id="PF03653">
    <property type="entry name" value="UPF0093"/>
    <property type="match status" value="1"/>
</dbReference>
<comment type="function">
    <text evidence="14 15">Catalyzes the oxidation of protoporphyrinogen IX to protoporphyrin IX.</text>
</comment>
<dbReference type="PIRSF" id="PIRSF004638">
    <property type="entry name" value="UCP004638"/>
    <property type="match status" value="1"/>
</dbReference>
<comment type="subunit">
    <text evidence="14">Homodimer.</text>
</comment>
<dbReference type="PANTHER" id="PTHR40255">
    <property type="entry name" value="UPF0093 MEMBRANE PROTEIN SLR1790"/>
    <property type="match status" value="1"/>
</dbReference>
<dbReference type="InterPro" id="IPR005265">
    <property type="entry name" value="HemJ-like"/>
</dbReference>
<name>A0A931I1X5_9HYPH</name>
<keyword evidence="8 14" id="KW-0479">Metal-binding</keyword>
<feature type="transmembrane region" description="Helical" evidence="14">
    <location>
        <begin position="121"/>
        <end position="139"/>
    </location>
</feature>
<comment type="subcellular location">
    <subcellularLocation>
        <location evidence="1 14">Cell membrane</location>
        <topology evidence="1 14">Multi-pass membrane protein</topology>
    </subcellularLocation>
</comment>
<sequence>MYDWLKALHIIAMVAWMAGLFYLPRLFVYHADATPGSEFSETLKIMERRLLRAIMEPAMGATWLFGLWLAFYAGWFTSGAWWIWIKLGFVVAMSGFHSALKVWQRDFAADRNTRPGRFYRIANEVPTLLLIAIVLLVVLKPF</sequence>
<dbReference type="Proteomes" id="UP000631694">
    <property type="component" value="Unassembled WGS sequence"/>
</dbReference>
<evidence type="ECO:0000256" key="15">
    <source>
        <dbReference type="PIRNR" id="PIRNR004638"/>
    </source>
</evidence>
<evidence type="ECO:0000313" key="17">
    <source>
        <dbReference type="Proteomes" id="UP000631694"/>
    </source>
</evidence>
<feature type="transmembrane region" description="Helical" evidence="14">
    <location>
        <begin position="6"/>
        <end position="29"/>
    </location>
</feature>
<keyword evidence="5 14" id="KW-1003">Cell membrane</keyword>
<comment type="caution">
    <text evidence="16">The sequence shown here is derived from an EMBL/GenBank/DDBJ whole genome shotgun (WGS) entry which is preliminary data.</text>
</comment>
<dbReference type="EC" id="1.3.99.-" evidence="14 15"/>
<proteinExistence type="inferred from homology"/>
<keyword evidence="11 14" id="KW-0408">Iron</keyword>
<keyword evidence="9 14" id="KW-1133">Transmembrane helix</keyword>
<comment type="catalytic activity">
    <reaction evidence="13 14 15">
        <text>protoporphyrinogen IX + 3 A = protoporphyrin IX + 3 AH2</text>
        <dbReference type="Rhea" id="RHEA:62000"/>
        <dbReference type="ChEBI" id="CHEBI:13193"/>
        <dbReference type="ChEBI" id="CHEBI:17499"/>
        <dbReference type="ChEBI" id="CHEBI:57306"/>
        <dbReference type="ChEBI" id="CHEBI:57307"/>
    </reaction>
</comment>
<keyword evidence="6 14" id="KW-0349">Heme</keyword>
<feature type="transmembrane region" description="Helical" evidence="14">
    <location>
        <begin position="81"/>
        <end position="100"/>
    </location>
</feature>
<dbReference type="GO" id="GO:0005886">
    <property type="term" value="C:plasma membrane"/>
    <property type="evidence" value="ECO:0007669"/>
    <property type="project" value="UniProtKB-SubCell"/>
</dbReference>
<evidence type="ECO:0000256" key="6">
    <source>
        <dbReference type="ARBA" id="ARBA00022617"/>
    </source>
</evidence>
<evidence type="ECO:0000256" key="12">
    <source>
        <dbReference type="ARBA" id="ARBA00023136"/>
    </source>
</evidence>
<dbReference type="NCBIfam" id="TIGR00701">
    <property type="entry name" value="protoporphyrinogen oxidase HemJ"/>
    <property type="match status" value="1"/>
</dbReference>
<keyword evidence="17" id="KW-1185">Reference proteome</keyword>
<evidence type="ECO:0000256" key="4">
    <source>
        <dbReference type="ARBA" id="ARBA00017504"/>
    </source>
</evidence>
<comment type="cofactor">
    <cofactor evidence="14 15">
        <name>heme b</name>
        <dbReference type="ChEBI" id="CHEBI:60344"/>
    </cofactor>
    <text evidence="14 15">Binds 1 heme b (iron(II)-protoporphyrin IX) group per subunit.</text>
</comment>
<keyword evidence="7 14" id="KW-0812">Transmembrane</keyword>
<dbReference type="GO" id="GO:0006782">
    <property type="term" value="P:protoporphyrinogen IX biosynthetic process"/>
    <property type="evidence" value="ECO:0007669"/>
    <property type="project" value="UniProtKB-UniRule"/>
</dbReference>
<organism evidence="16 17">
    <name type="scientific">Methylobrevis albus</name>
    <dbReference type="NCBI Taxonomy" id="2793297"/>
    <lineage>
        <taxon>Bacteria</taxon>
        <taxon>Pseudomonadati</taxon>
        <taxon>Pseudomonadota</taxon>
        <taxon>Alphaproteobacteria</taxon>
        <taxon>Hyphomicrobiales</taxon>
        <taxon>Pleomorphomonadaceae</taxon>
        <taxon>Methylobrevis</taxon>
    </lineage>
</organism>
<evidence type="ECO:0000256" key="13">
    <source>
        <dbReference type="ARBA" id="ARBA00048390"/>
    </source>
</evidence>
<dbReference type="GO" id="GO:0046872">
    <property type="term" value="F:metal ion binding"/>
    <property type="evidence" value="ECO:0007669"/>
    <property type="project" value="UniProtKB-UniRule"/>
</dbReference>
<feature type="binding site" description="axial binding residue" evidence="14">
    <location>
        <position position="86"/>
    </location>
    <ligand>
        <name>heme</name>
        <dbReference type="ChEBI" id="CHEBI:30413"/>
    </ligand>
    <ligandPart>
        <name>Fe</name>
        <dbReference type="ChEBI" id="CHEBI:18248"/>
    </ligandPart>
</feature>
<reference evidence="16" key="1">
    <citation type="submission" date="2020-12" db="EMBL/GenBank/DDBJ databases">
        <title>Methylobrevis albus sp. nov., isolated from fresh water lack sediment.</title>
        <authorList>
            <person name="Zou Q."/>
        </authorList>
    </citation>
    <scope>NUCLEOTIDE SEQUENCE</scope>
    <source>
        <strain evidence="16">L22</strain>
    </source>
</reference>
<dbReference type="HAMAP" id="MF_02239">
    <property type="entry name" value="HemJ"/>
    <property type="match status" value="1"/>
</dbReference>
<evidence type="ECO:0000256" key="5">
    <source>
        <dbReference type="ARBA" id="ARBA00022475"/>
    </source>
</evidence>